<gene>
    <name evidence="1" type="ordered locus">Anacy_1352</name>
</gene>
<protein>
    <submittedName>
        <fullName evidence="1">Uncharacterized protein</fullName>
    </submittedName>
</protein>
<evidence type="ECO:0000313" key="1">
    <source>
        <dbReference type="EMBL" id="AFZ56868.1"/>
    </source>
</evidence>
<reference evidence="2" key="1">
    <citation type="journal article" date="2013" name="Proc. Natl. Acad. Sci. U.S.A.">
        <title>Improving the coverage of the cyanobacterial phylum using diversity-driven genome sequencing.</title>
        <authorList>
            <person name="Shih P.M."/>
            <person name="Wu D."/>
            <person name="Latifi A."/>
            <person name="Axen S.D."/>
            <person name="Fewer D.P."/>
            <person name="Talla E."/>
            <person name="Calteau A."/>
            <person name="Cai F."/>
            <person name="Tandeau de Marsac N."/>
            <person name="Rippka R."/>
            <person name="Herdman M."/>
            <person name="Sivonen K."/>
            <person name="Coursin T."/>
            <person name="Laurent T."/>
            <person name="Goodwin L."/>
            <person name="Nolan M."/>
            <person name="Davenport K.W."/>
            <person name="Han C.S."/>
            <person name="Rubin E.M."/>
            <person name="Eisen J.A."/>
            <person name="Woyke T."/>
            <person name="Gugger M."/>
            <person name="Kerfeld C.A."/>
        </authorList>
    </citation>
    <scope>NUCLEOTIDE SEQUENCE [LARGE SCALE GENOMIC DNA]</scope>
    <source>
        <strain evidence="2">ATCC 27899 / PCC 7122</strain>
    </source>
</reference>
<proteinExistence type="predicted"/>
<accession>K9ZCB8</accession>
<evidence type="ECO:0000313" key="2">
    <source>
        <dbReference type="Proteomes" id="UP000010474"/>
    </source>
</evidence>
<name>K9ZCB8_ANACC</name>
<dbReference type="Proteomes" id="UP000010474">
    <property type="component" value="Chromosome"/>
</dbReference>
<dbReference type="PATRIC" id="fig|272123.3.peg.1483"/>
<organism evidence="1 2">
    <name type="scientific">Anabaena cylindrica (strain ATCC 27899 / PCC 7122)</name>
    <dbReference type="NCBI Taxonomy" id="272123"/>
    <lineage>
        <taxon>Bacteria</taxon>
        <taxon>Bacillati</taxon>
        <taxon>Cyanobacteriota</taxon>
        <taxon>Cyanophyceae</taxon>
        <taxon>Nostocales</taxon>
        <taxon>Nostocaceae</taxon>
        <taxon>Anabaena</taxon>
    </lineage>
</organism>
<dbReference type="KEGG" id="acy:Anacy_1352"/>
<sequence>MPLHLLVIDKLPYIQIHFHHLQLETTQSSGGNGYEPAKQS</sequence>
<dbReference type="EMBL" id="CP003659">
    <property type="protein sequence ID" value="AFZ56868.1"/>
    <property type="molecule type" value="Genomic_DNA"/>
</dbReference>
<dbReference type="HOGENOM" id="CLU_3283904_0_0_3"/>
<keyword evidence="2" id="KW-1185">Reference proteome</keyword>
<dbReference type="AlphaFoldDB" id="K9ZCB8"/>